<dbReference type="PANTHER" id="PTHR40202">
    <property type="match status" value="1"/>
</dbReference>
<dbReference type="Proteomes" id="UP001148932">
    <property type="component" value="Unassembled WGS sequence"/>
</dbReference>
<feature type="domain" description="HD" evidence="1">
    <location>
        <begin position="28"/>
        <end position="96"/>
    </location>
</feature>
<gene>
    <name evidence="2" type="ORF">OIN59_04120</name>
</gene>
<dbReference type="InterPro" id="IPR017670">
    <property type="entry name" value="Phosphonate_degrad-assoc"/>
</dbReference>
<keyword evidence="3" id="KW-1185">Reference proteome</keyword>
<name>A0ABT5RSD3_9BURK</name>
<dbReference type="InterPro" id="IPR006674">
    <property type="entry name" value="HD_domain"/>
</dbReference>
<dbReference type="RefSeq" id="WP_274107372.1">
    <property type="nucleotide sequence ID" value="NZ_JAPCKI010000002.1"/>
</dbReference>
<dbReference type="EMBL" id="JAPCKI010000002">
    <property type="protein sequence ID" value="MDD2176607.1"/>
    <property type="molecule type" value="Genomic_DNA"/>
</dbReference>
<protein>
    <submittedName>
        <fullName evidence="2">Phosphohydrolase</fullName>
    </submittedName>
</protein>
<reference evidence="2" key="1">
    <citation type="submission" date="2022-10" db="EMBL/GenBank/DDBJ databases">
        <title>Description of microaerobic benzene degrading bacteria.</title>
        <authorList>
            <person name="Bedics A."/>
            <person name="Tancsics A."/>
            <person name="Banerjee S."/>
        </authorList>
    </citation>
    <scope>NUCLEOTIDE SEQUENCE</scope>
    <source>
        <strain evidence="2">D2M1</strain>
    </source>
</reference>
<sequence length="199" mass="21463">MALSLEDIAHLLATRGVNQYGREAVSQLEHALQCAQWAEKSGETPATIVAALLHDLGHLLAPGGDTAEQDDLHQYMAIPFLRGLLPDAVLEPIRLHVDAKRYLCTMEPGYWETLSPASQHSLVLQGGAFTPKEAMQFAAQPFAQEAIRLRRYDDHAKVPGLATQPLGYYLALLQRLAQAPAAVGVAVGVVAADRVPVVA</sequence>
<organism evidence="2 3">
    <name type="scientific">Acidovorax benzenivorans</name>
    <dbReference type="NCBI Taxonomy" id="2987520"/>
    <lineage>
        <taxon>Bacteria</taxon>
        <taxon>Pseudomonadati</taxon>
        <taxon>Pseudomonadota</taxon>
        <taxon>Betaproteobacteria</taxon>
        <taxon>Burkholderiales</taxon>
        <taxon>Comamonadaceae</taxon>
        <taxon>Acidovorax</taxon>
    </lineage>
</organism>
<dbReference type="CDD" id="cd00077">
    <property type="entry name" value="HDc"/>
    <property type="match status" value="1"/>
</dbReference>
<dbReference type="Gene3D" id="1.10.3210.10">
    <property type="entry name" value="Hypothetical protein af1432"/>
    <property type="match status" value="1"/>
</dbReference>
<evidence type="ECO:0000313" key="3">
    <source>
        <dbReference type="Proteomes" id="UP001148932"/>
    </source>
</evidence>
<comment type="caution">
    <text evidence="2">The sequence shown here is derived from an EMBL/GenBank/DDBJ whole genome shotgun (WGS) entry which is preliminary data.</text>
</comment>
<dbReference type="InterPro" id="IPR052567">
    <property type="entry name" value="OP_Dioxygenase"/>
</dbReference>
<accession>A0ABT5RSD3</accession>
<evidence type="ECO:0000313" key="2">
    <source>
        <dbReference type="EMBL" id="MDD2176607.1"/>
    </source>
</evidence>
<dbReference type="NCBIfam" id="TIGR03276">
    <property type="entry name" value="Phn-HD"/>
    <property type="match status" value="1"/>
</dbReference>
<dbReference type="InterPro" id="IPR003607">
    <property type="entry name" value="HD/PDEase_dom"/>
</dbReference>
<dbReference type="SUPFAM" id="SSF109604">
    <property type="entry name" value="HD-domain/PDEase-like"/>
    <property type="match status" value="1"/>
</dbReference>
<evidence type="ECO:0000259" key="1">
    <source>
        <dbReference type="Pfam" id="PF01966"/>
    </source>
</evidence>
<dbReference type="Pfam" id="PF01966">
    <property type="entry name" value="HD"/>
    <property type="match status" value="1"/>
</dbReference>
<proteinExistence type="predicted"/>
<dbReference type="PANTHER" id="PTHR40202:SF1">
    <property type="entry name" value="HD DOMAIN-CONTAINING PROTEIN"/>
    <property type="match status" value="1"/>
</dbReference>